<evidence type="ECO:0000313" key="2">
    <source>
        <dbReference type="EMBL" id="TFJ80392.1"/>
    </source>
</evidence>
<keyword evidence="3" id="KW-1185">Reference proteome</keyword>
<reference evidence="2 3" key="1">
    <citation type="submission" date="2019-01" db="EMBL/GenBank/DDBJ databases">
        <title>Nuclear Genome Assembly of the Microalgal Biofuel strain Nannochloropsis salina CCMP1776.</title>
        <authorList>
            <person name="Hovde B."/>
        </authorList>
    </citation>
    <scope>NUCLEOTIDE SEQUENCE [LARGE SCALE GENOMIC DNA]</scope>
    <source>
        <strain evidence="2 3">CCMP1776</strain>
    </source>
</reference>
<proteinExistence type="predicted"/>
<name>A0A4D9CMP3_9STRA</name>
<feature type="compositionally biased region" description="Basic and acidic residues" evidence="1">
    <location>
        <begin position="293"/>
        <end position="306"/>
    </location>
</feature>
<evidence type="ECO:0000256" key="1">
    <source>
        <dbReference type="SAM" id="MobiDB-lite"/>
    </source>
</evidence>
<organism evidence="2 3">
    <name type="scientific">Nannochloropsis salina CCMP1776</name>
    <dbReference type="NCBI Taxonomy" id="1027361"/>
    <lineage>
        <taxon>Eukaryota</taxon>
        <taxon>Sar</taxon>
        <taxon>Stramenopiles</taxon>
        <taxon>Ochrophyta</taxon>
        <taxon>Eustigmatophyceae</taxon>
        <taxon>Eustigmatales</taxon>
        <taxon>Monodopsidaceae</taxon>
        <taxon>Microchloropsis</taxon>
        <taxon>Microchloropsis salina</taxon>
    </lineage>
</organism>
<evidence type="ECO:0000313" key="3">
    <source>
        <dbReference type="Proteomes" id="UP000355283"/>
    </source>
</evidence>
<gene>
    <name evidence="2" type="ORF">NSK_008299</name>
</gene>
<protein>
    <recommendedName>
        <fullName evidence="4">Nucleotide-diphospho-sugar transferase domain-containing protein</fullName>
    </recommendedName>
</protein>
<feature type="region of interest" description="Disordered" evidence="1">
    <location>
        <begin position="187"/>
        <end position="246"/>
    </location>
</feature>
<feature type="region of interest" description="Disordered" evidence="1">
    <location>
        <begin position="281"/>
        <end position="323"/>
    </location>
</feature>
<dbReference type="Proteomes" id="UP000355283">
    <property type="component" value="Unassembled WGS sequence"/>
</dbReference>
<evidence type="ECO:0008006" key="4">
    <source>
        <dbReference type="Google" id="ProtNLM"/>
    </source>
</evidence>
<dbReference type="EMBL" id="SDOX01000168">
    <property type="protein sequence ID" value="TFJ80392.1"/>
    <property type="molecule type" value="Genomic_DNA"/>
</dbReference>
<comment type="caution">
    <text evidence="2">The sequence shown here is derived from an EMBL/GenBank/DDBJ whole genome shotgun (WGS) entry which is preliminary data.</text>
</comment>
<dbReference type="AlphaFoldDB" id="A0A4D9CMP3"/>
<feature type="compositionally biased region" description="Basic and acidic residues" evidence="1">
    <location>
        <begin position="225"/>
        <end position="246"/>
    </location>
</feature>
<dbReference type="OrthoDB" id="10449942at2759"/>
<accession>A0A4D9CMP3</accession>
<sequence>MLWNRVRALQDPLRVVAPLPSSSSLAMPERPPPIASFPPLTTRMKSSVESESQNPATAILMVDTRDLFPPPEAGNPAFWYGYATAANNRLYACKHGYAFVFAHVTGPTFASPPTKESPVEGKMGENREEVDKYGRGCRGKEGMRAAPWCKVYVLARVLRRYLRVVFLDTDAMVANMSMPVEDWLTWGKTTPGGGGKEGREEEGEEPLYVSGDLPFRRHRVNTGRGGREGGRAGREGGRGAKKSLQRDKERADLLIALAAPSPSSSASRMYLPRACTLQGPLLPHIPPPFLSFGREEGEGKGGREGGGEEEGREDGGREGGPAS</sequence>